<reference evidence="2 3" key="1">
    <citation type="submission" date="2018-12" db="EMBL/GenBank/DDBJ databases">
        <title>Genome sequencing of Prevotella sp. KCOM 3155 (= JS262).</title>
        <authorList>
            <person name="Kook J.-K."/>
            <person name="Park S.-N."/>
            <person name="Lim Y.K."/>
        </authorList>
    </citation>
    <scope>NUCLEOTIDE SEQUENCE [LARGE SCALE GENOMIC DNA]</scope>
    <source>
        <strain evidence="2 3">KCOM 3155</strain>
    </source>
</reference>
<dbReference type="EMBL" id="RYYU01000001">
    <property type="protein sequence ID" value="RUL60255.1"/>
    <property type="molecule type" value="Genomic_DNA"/>
</dbReference>
<dbReference type="Proteomes" id="UP000278983">
    <property type="component" value="Unassembled WGS sequence"/>
</dbReference>
<dbReference type="AlphaFoldDB" id="A0A3S0RQE2"/>
<feature type="domain" description="BioF2-like acetyltransferase" evidence="1">
    <location>
        <begin position="157"/>
        <end position="281"/>
    </location>
</feature>
<sequence>MFEIKRYAKEQEQEWNEFVERSKNGTFLFDRRYMDYHKDRFTDHSFMFYRDKKLYAMLPANVKGDTLFSHQGLTYGGLITSNEARTVHVMEMFRMLNETLRNEGIKRVVYKALPFIYHRLPAEEDLYAIHCECNYRIVERDVSSTISPKTAIKWKKDRRHGLRKAHDMGMIVERCTDFDAFWNVLTANLMENHDTKPVHSLGEMKLLNSRFPEKIRLYVSRKGSETMGGCVVYVMNDMVHTQYISATAEGKKNGAIDIIIDHLLHKEFSNFTYLDFGKSTEGHSKILNEDLIYQKEGFGGRAVCYDTYEWTL</sequence>
<accession>A0A3S0RQE2</accession>
<evidence type="ECO:0000313" key="2">
    <source>
        <dbReference type="EMBL" id="RUL60255.1"/>
    </source>
</evidence>
<dbReference type="OrthoDB" id="9808687at2"/>
<dbReference type="RefSeq" id="WP_126679347.1">
    <property type="nucleotide sequence ID" value="NZ_RYYU01000001.1"/>
</dbReference>
<keyword evidence="3" id="KW-1185">Reference proteome</keyword>
<dbReference type="Pfam" id="PF13480">
    <property type="entry name" value="Acetyltransf_6"/>
    <property type="match status" value="1"/>
</dbReference>
<keyword evidence="2" id="KW-0808">Transferase</keyword>
<dbReference type="SUPFAM" id="SSF55729">
    <property type="entry name" value="Acyl-CoA N-acyltransferases (Nat)"/>
    <property type="match status" value="1"/>
</dbReference>
<evidence type="ECO:0000313" key="3">
    <source>
        <dbReference type="Proteomes" id="UP000278983"/>
    </source>
</evidence>
<protein>
    <submittedName>
        <fullName evidence="2">GNAT family N-acetyltransferase</fullName>
    </submittedName>
</protein>
<dbReference type="Gene3D" id="3.40.630.30">
    <property type="match status" value="1"/>
</dbReference>
<gene>
    <name evidence="2" type="ORF">EHV08_11205</name>
</gene>
<name>A0A3S0RQE2_9BACT</name>
<evidence type="ECO:0000259" key="1">
    <source>
        <dbReference type="Pfam" id="PF13480"/>
    </source>
</evidence>
<proteinExistence type="predicted"/>
<dbReference type="InterPro" id="IPR038740">
    <property type="entry name" value="BioF2-like_GNAT_dom"/>
</dbReference>
<dbReference type="InterPro" id="IPR016181">
    <property type="entry name" value="Acyl_CoA_acyltransferase"/>
</dbReference>
<dbReference type="GO" id="GO:0016740">
    <property type="term" value="F:transferase activity"/>
    <property type="evidence" value="ECO:0007669"/>
    <property type="project" value="UniProtKB-KW"/>
</dbReference>
<comment type="caution">
    <text evidence="2">The sequence shown here is derived from an EMBL/GenBank/DDBJ whole genome shotgun (WGS) entry which is preliminary data.</text>
</comment>
<organism evidence="2 3">
    <name type="scientific">Prevotella koreensis</name>
    <dbReference type="NCBI Taxonomy" id="2490854"/>
    <lineage>
        <taxon>Bacteria</taxon>
        <taxon>Pseudomonadati</taxon>
        <taxon>Bacteroidota</taxon>
        <taxon>Bacteroidia</taxon>
        <taxon>Bacteroidales</taxon>
        <taxon>Prevotellaceae</taxon>
        <taxon>Prevotella</taxon>
    </lineage>
</organism>